<protein>
    <submittedName>
        <fullName evidence="3">Methyltransferase domain protein</fullName>
    </submittedName>
</protein>
<sequence>MKLYNELAEFYFDIEKPSRKIDSEARFLDRIFRKHRIMSILDMGCGTGEHVRYFQSLGYRPKGIDSSPKMIEVAKKRYSHCKFDVSPMQSYQSGALLDCVVSLFGSFNYLLTNEEIDATLKLIEQNLKPAGLAILEVWNAEPLRAIKRKPISPVAQIKSQNATIQRNRGFRLVRADTSTMVEVNYIYQINTKEVRDKHVMRVFYLPEIEKMILRHKFEIMHVYSGFNESKFKNSAGRMILVLKKRVLSFR</sequence>
<evidence type="ECO:0000256" key="1">
    <source>
        <dbReference type="ARBA" id="ARBA00022679"/>
    </source>
</evidence>
<keyword evidence="1 3" id="KW-0808">Transferase</keyword>
<name>M6GZN1_LEPIR</name>
<dbReference type="CDD" id="cd02440">
    <property type="entry name" value="AdoMet_MTases"/>
    <property type="match status" value="1"/>
</dbReference>
<dbReference type="GO" id="GO:0032259">
    <property type="term" value="P:methylation"/>
    <property type="evidence" value="ECO:0007669"/>
    <property type="project" value="UniProtKB-KW"/>
</dbReference>
<keyword evidence="3" id="KW-0489">Methyltransferase</keyword>
<evidence type="ECO:0000313" key="4">
    <source>
        <dbReference type="Proteomes" id="UP000012128"/>
    </source>
</evidence>
<gene>
    <name evidence="3" type="ORF">LEP1GSC037_3916</name>
</gene>
<dbReference type="SUPFAM" id="SSF53335">
    <property type="entry name" value="S-adenosyl-L-methionine-dependent methyltransferases"/>
    <property type="match status" value="1"/>
</dbReference>
<evidence type="ECO:0000313" key="3">
    <source>
        <dbReference type="EMBL" id="EMM84386.1"/>
    </source>
</evidence>
<reference evidence="3 4" key="1">
    <citation type="submission" date="2013-01" db="EMBL/GenBank/DDBJ databases">
        <authorList>
            <person name="Harkins D.M."/>
            <person name="Durkin A.S."/>
            <person name="Brinkac L.M."/>
            <person name="Haft D.H."/>
            <person name="Selengut J.D."/>
            <person name="Sanka R."/>
            <person name="DePew J."/>
            <person name="Purushe J."/>
            <person name="Hospenthal D.R."/>
            <person name="Murray C.K."/>
            <person name="Pimentel G."/>
            <person name="Wasfy M."/>
            <person name="Parker T."/>
            <person name="Miller R.S."/>
            <person name="Vinetz J.M."/>
            <person name="Sutton G.G."/>
            <person name="Nierman W.C."/>
            <person name="Fouts D.E."/>
        </authorList>
    </citation>
    <scope>NUCLEOTIDE SEQUENCE [LARGE SCALE GENOMIC DNA]</scope>
    <source>
        <strain evidence="3 4">2006001854</strain>
    </source>
</reference>
<dbReference type="EMBL" id="AFLW02000017">
    <property type="protein sequence ID" value="EMM84386.1"/>
    <property type="molecule type" value="Genomic_DNA"/>
</dbReference>
<evidence type="ECO:0000259" key="2">
    <source>
        <dbReference type="Pfam" id="PF13649"/>
    </source>
</evidence>
<dbReference type="Gene3D" id="2.20.130.10">
    <property type="entry name" value="CAC2371-like domains"/>
    <property type="match status" value="1"/>
</dbReference>
<dbReference type="GO" id="GO:0008168">
    <property type="term" value="F:methyltransferase activity"/>
    <property type="evidence" value="ECO:0007669"/>
    <property type="project" value="UniProtKB-KW"/>
</dbReference>
<dbReference type="PANTHER" id="PTHR43861">
    <property type="entry name" value="TRANS-ACONITATE 2-METHYLTRANSFERASE-RELATED"/>
    <property type="match status" value="1"/>
</dbReference>
<organism evidence="3 4">
    <name type="scientific">Leptospira interrogans str. 2006001854</name>
    <dbReference type="NCBI Taxonomy" id="1001590"/>
    <lineage>
        <taxon>Bacteria</taxon>
        <taxon>Pseudomonadati</taxon>
        <taxon>Spirochaetota</taxon>
        <taxon>Spirochaetia</taxon>
        <taxon>Leptospirales</taxon>
        <taxon>Leptospiraceae</taxon>
        <taxon>Leptospira</taxon>
    </lineage>
</organism>
<dbReference type="Proteomes" id="UP000012128">
    <property type="component" value="Unassembled WGS sequence"/>
</dbReference>
<dbReference type="InterPro" id="IPR041698">
    <property type="entry name" value="Methyltransf_25"/>
</dbReference>
<accession>M6GZN1</accession>
<feature type="domain" description="Methyltransferase" evidence="2">
    <location>
        <begin position="40"/>
        <end position="131"/>
    </location>
</feature>
<dbReference type="Gene3D" id="3.40.50.150">
    <property type="entry name" value="Vaccinia Virus protein VP39"/>
    <property type="match status" value="1"/>
</dbReference>
<proteinExistence type="predicted"/>
<dbReference type="AlphaFoldDB" id="M6GZN1"/>
<comment type="caution">
    <text evidence="3">The sequence shown here is derived from an EMBL/GenBank/DDBJ whole genome shotgun (WGS) entry which is preliminary data.</text>
</comment>
<dbReference type="Pfam" id="PF13649">
    <property type="entry name" value="Methyltransf_25"/>
    <property type="match status" value="1"/>
</dbReference>
<dbReference type="InterPro" id="IPR029063">
    <property type="entry name" value="SAM-dependent_MTases_sf"/>
</dbReference>